<proteinExistence type="predicted"/>
<dbReference type="EMBL" id="JAWSTH010000057">
    <property type="protein sequence ID" value="MDW5596477.1"/>
    <property type="molecule type" value="Genomic_DNA"/>
</dbReference>
<keyword evidence="2" id="KW-1185">Reference proteome</keyword>
<organism evidence="1 2">
    <name type="scientific">Conexibacter stalactiti</name>
    <dbReference type="NCBI Taxonomy" id="1940611"/>
    <lineage>
        <taxon>Bacteria</taxon>
        <taxon>Bacillati</taxon>
        <taxon>Actinomycetota</taxon>
        <taxon>Thermoleophilia</taxon>
        <taxon>Solirubrobacterales</taxon>
        <taxon>Conexibacteraceae</taxon>
        <taxon>Conexibacter</taxon>
    </lineage>
</organism>
<protein>
    <recommendedName>
        <fullName evidence="3">HPt domain-containing protein</fullName>
    </recommendedName>
</protein>
<reference evidence="2" key="1">
    <citation type="submission" date="2023-07" db="EMBL/GenBank/DDBJ databases">
        <title>Conexibacter stalactiti sp. nov., isolated from stalactites in a lava cave and emended description of the genus Conexibacter.</title>
        <authorList>
            <person name="Lee S.D."/>
        </authorList>
    </citation>
    <scope>NUCLEOTIDE SEQUENCE [LARGE SCALE GENOMIC DNA]</scope>
    <source>
        <strain evidence="2">KCTC 39840</strain>
    </source>
</reference>
<evidence type="ECO:0008006" key="3">
    <source>
        <dbReference type="Google" id="ProtNLM"/>
    </source>
</evidence>
<comment type="caution">
    <text evidence="1">The sequence shown here is derived from an EMBL/GenBank/DDBJ whole genome shotgun (WGS) entry which is preliminary data.</text>
</comment>
<gene>
    <name evidence="1" type="ORF">R7226_19175</name>
</gene>
<sequence>AASASAGLAAGDDADLARLVAGSVADARRLDDAFRQFLAEPAGQQAPFAEIARLVAGGGRVRRAAHSLRTAHVLLPLDGAAAAPELARRRARLEAETAELSEWLTALGTAIAAHAAPPPIPPDDDLTAAGVRLLRGDDEDDDAAAAPLRQIATIAWSRQHLVALRQLEPRLAEAVEALDR</sequence>
<dbReference type="Proteomes" id="UP001284601">
    <property type="component" value="Unassembled WGS sequence"/>
</dbReference>
<evidence type="ECO:0000313" key="2">
    <source>
        <dbReference type="Proteomes" id="UP001284601"/>
    </source>
</evidence>
<name>A0ABU4HT25_9ACTN</name>
<evidence type="ECO:0000313" key="1">
    <source>
        <dbReference type="EMBL" id="MDW5596477.1"/>
    </source>
</evidence>
<feature type="non-terminal residue" evidence="1">
    <location>
        <position position="1"/>
    </location>
</feature>
<accession>A0ABU4HT25</accession>